<dbReference type="PATRIC" id="fig|1440762.4.peg.3328"/>
<protein>
    <recommendedName>
        <fullName evidence="3">OmpR/PhoB-type domain-containing protein</fullName>
    </recommendedName>
</protein>
<dbReference type="RefSeq" id="WP_046970336.1">
    <property type="nucleotide sequence ID" value="NZ_JPLA01000006.1"/>
</dbReference>
<gene>
    <name evidence="1" type="ORF">Y882_02735</name>
</gene>
<organism evidence="1 2">
    <name type="scientific">Dyella japonica DSM 16301</name>
    <dbReference type="NCBI Taxonomy" id="1440762"/>
    <lineage>
        <taxon>Bacteria</taxon>
        <taxon>Pseudomonadati</taxon>
        <taxon>Pseudomonadota</taxon>
        <taxon>Gammaproteobacteria</taxon>
        <taxon>Lysobacterales</taxon>
        <taxon>Rhodanobacteraceae</taxon>
        <taxon>Dyella</taxon>
    </lineage>
</organism>
<proteinExistence type="predicted"/>
<accession>A0A0G9H7I9</accession>
<sequence>MARFIPVHTMDPASKGSRLLEILKDGPATVGELYAELADEIARGEWTRHQVRAHVDCLFRRKKISRDLFGSVGGKPRYLWKLAA</sequence>
<evidence type="ECO:0008006" key="3">
    <source>
        <dbReference type="Google" id="ProtNLM"/>
    </source>
</evidence>
<evidence type="ECO:0000313" key="1">
    <source>
        <dbReference type="EMBL" id="KLD65451.1"/>
    </source>
</evidence>
<dbReference type="Proteomes" id="UP000035481">
    <property type="component" value="Unassembled WGS sequence"/>
</dbReference>
<dbReference type="AlphaFoldDB" id="A0A0G9H7I9"/>
<comment type="caution">
    <text evidence="1">The sequence shown here is derived from an EMBL/GenBank/DDBJ whole genome shotgun (WGS) entry which is preliminary data.</text>
</comment>
<dbReference type="EMBL" id="JPLA01000006">
    <property type="protein sequence ID" value="KLD65451.1"/>
    <property type="molecule type" value="Genomic_DNA"/>
</dbReference>
<name>A0A0G9H7I9_9GAMM</name>
<evidence type="ECO:0000313" key="2">
    <source>
        <dbReference type="Proteomes" id="UP000035481"/>
    </source>
</evidence>
<reference evidence="1 2" key="1">
    <citation type="journal article" date="2015" name="Antonie Van Leeuwenhoek">
        <title>A phylogenomic and molecular marker based taxonomic framework for the order Xanthomonadales: proposal to transfer the families Algiphilaceae and Solimonadaceae to the order Nevskiales ord. nov. and to create a new family within the order Xanthomonadales, the family Rhodanobacteraceae fam. nov., containing the genus Rhodanobacter and its closest relatives.</title>
        <authorList>
            <person name="Naushad S."/>
            <person name="Adeolu M."/>
            <person name="Wong S."/>
            <person name="Sohail M."/>
            <person name="Schellhorn H.E."/>
            <person name="Gupta R.S."/>
        </authorList>
    </citation>
    <scope>NUCLEOTIDE SEQUENCE [LARGE SCALE GENOMIC DNA]</scope>
    <source>
        <strain evidence="1 2">DSM 16301</strain>
    </source>
</reference>
<dbReference type="STRING" id="1440762.Y882_02735"/>